<evidence type="ECO:0000313" key="2">
    <source>
        <dbReference type="Proteomes" id="UP000006160"/>
    </source>
</evidence>
<name>A0A9P2LLK5_CLOBO</name>
<comment type="caution">
    <text evidence="1">The sequence shown here is derived from an EMBL/GenBank/DDBJ whole genome shotgun (WGS) entry which is preliminary data.</text>
</comment>
<gene>
    <name evidence="1" type="ORF">CLG_B0715</name>
</gene>
<reference evidence="1 2" key="1">
    <citation type="submission" date="2009-10" db="EMBL/GenBank/DDBJ databases">
        <authorList>
            <person name="Shrivastava S."/>
            <person name="Brinkac L.B."/>
            <person name="Brown J.L."/>
            <person name="Bruce D.B."/>
            <person name="Detter C."/>
            <person name="Green L.D."/>
            <person name="Munk C.A."/>
            <person name="Rogers Y.C."/>
            <person name="Tapia R."/>
            <person name="Saunders E.S."/>
            <person name="Sims D.R."/>
            <person name="Smith L.A."/>
            <person name="Smith T.J."/>
            <person name="Sutton G."/>
            <person name="Brettin T."/>
        </authorList>
    </citation>
    <scope>NUCLEOTIDE SEQUENCE [LARGE SCALE GENOMIC DNA]</scope>
    <source>
        <strain evidence="2">D str. 1873</strain>
    </source>
</reference>
<proteinExistence type="predicted"/>
<dbReference type="AlphaFoldDB" id="A0A9P2LLK5"/>
<evidence type="ECO:0000313" key="1">
    <source>
        <dbReference type="EMBL" id="EES91659.1"/>
    </source>
</evidence>
<organism evidence="1 2">
    <name type="scientific">Clostridium botulinum D str. 1873</name>
    <dbReference type="NCBI Taxonomy" id="592027"/>
    <lineage>
        <taxon>Bacteria</taxon>
        <taxon>Bacillati</taxon>
        <taxon>Bacillota</taxon>
        <taxon>Clostridia</taxon>
        <taxon>Eubacteriales</taxon>
        <taxon>Clostridiaceae</taxon>
        <taxon>Clostridium</taxon>
    </lineage>
</organism>
<accession>A0A9P2LLK5</accession>
<dbReference type="EMBL" id="ACSJ01000007">
    <property type="protein sequence ID" value="EES91659.1"/>
    <property type="molecule type" value="Genomic_DNA"/>
</dbReference>
<protein>
    <submittedName>
        <fullName evidence="1">Uncharacterized protein</fullName>
    </submittedName>
</protein>
<sequence>MFKCCCQCWGENFQGDKGTYVSILNETEFLISFIMQYCVNSRTFTKQSPPFGPGQSEKLSFSTHAKNICFNVFNNSTNPPTLLFNVVLPYTMKFCYKLIQTPNGPQLIEFYC</sequence>
<dbReference type="Proteomes" id="UP000006160">
    <property type="component" value="Unassembled WGS sequence"/>
</dbReference>
<dbReference type="RefSeq" id="WP_003376662.1">
    <property type="nucleotide sequence ID" value="NZ_ACSJ01000007.1"/>
</dbReference>
<dbReference type="GeneID" id="66319438"/>